<evidence type="ECO:0000313" key="14">
    <source>
        <dbReference type="RefSeq" id="XP_035676523.1"/>
    </source>
</evidence>
<keyword evidence="2" id="KW-0479">Metal-binding</keyword>
<dbReference type="GO" id="GO:0006289">
    <property type="term" value="P:nucleotide-excision repair"/>
    <property type="evidence" value="ECO:0007669"/>
    <property type="project" value="InterPro"/>
</dbReference>
<dbReference type="KEGG" id="bfo:118415800"/>
<evidence type="ECO:0000256" key="8">
    <source>
        <dbReference type="ARBA" id="ARBA00077720"/>
    </source>
</evidence>
<keyword evidence="11" id="KW-0175">Coiled coil</keyword>
<dbReference type="OMA" id="QGLYYTA"/>
<dbReference type="InterPro" id="IPR057657">
    <property type="entry name" value="MAT1_CAK-anch"/>
</dbReference>
<feature type="coiled-coil region" evidence="11">
    <location>
        <begin position="133"/>
        <end position="186"/>
    </location>
</feature>
<reference evidence="14" key="2">
    <citation type="submission" date="2025-08" db="UniProtKB">
        <authorList>
            <consortium name="RefSeq"/>
        </authorList>
    </citation>
    <scope>IDENTIFICATION</scope>
    <source>
        <strain evidence="14">S238N-H82</strain>
        <tissue evidence="14">Testes</tissue>
    </source>
</reference>
<keyword evidence="13" id="KW-1185">Reference proteome</keyword>
<dbReference type="InterPro" id="IPR015877">
    <property type="entry name" value="MAT1_centre"/>
</dbReference>
<sequence length="321" mass="37112">MDEAICPRCKTTKYRNPSMVLMVNTCGHTLCENCVETLFARGSGTCPECNISLRRNTFRIQQFEDPFVDKEVDIRKRILKIYNRQEEEFTSLREYNDYLEEVETIIFNLSNNIDMELTKKKVEEYQKSNKSNIQRNRSKLSKDEELMEQLIEEEQAYLQHSRQELVQQERREKQRKMRQREELLDNLEFSDLPAGLVLASHTARQEEEMEKKPAPTTQFSTGIRIGGGTSFLPVPKAVEAALYQYRPGTVDLLGPEPPQITLLEENGYMSHMRDSSQADMAGGYTTKLGCHRALQEAFCGLYFVPHLTADSVGQEQDMELE</sequence>
<proteinExistence type="predicted"/>
<evidence type="ECO:0000256" key="11">
    <source>
        <dbReference type="SAM" id="Coils"/>
    </source>
</evidence>
<feature type="domain" description="RING-type" evidence="12">
    <location>
        <begin position="6"/>
        <end position="50"/>
    </location>
</feature>
<comment type="subcellular location">
    <subcellularLocation>
        <location evidence="1">Nucleus</location>
    </subcellularLocation>
</comment>
<dbReference type="PROSITE" id="PS00518">
    <property type="entry name" value="ZF_RING_1"/>
    <property type="match status" value="1"/>
</dbReference>
<dbReference type="PROSITE" id="PS50089">
    <property type="entry name" value="ZF_RING_2"/>
    <property type="match status" value="1"/>
</dbReference>
<keyword evidence="4" id="KW-0862">Zinc</keyword>
<evidence type="ECO:0000256" key="5">
    <source>
        <dbReference type="ARBA" id="ARBA00023242"/>
    </source>
</evidence>
<dbReference type="GO" id="GO:0006281">
    <property type="term" value="P:DNA repair"/>
    <property type="evidence" value="ECO:0000318"/>
    <property type="project" value="GO_Central"/>
</dbReference>
<dbReference type="SUPFAM" id="SSF57850">
    <property type="entry name" value="RING/U-box"/>
    <property type="match status" value="1"/>
</dbReference>
<accession>A0A9J7L7S1</accession>
<evidence type="ECO:0000256" key="4">
    <source>
        <dbReference type="ARBA" id="ARBA00022833"/>
    </source>
</evidence>
<dbReference type="Proteomes" id="UP000001554">
    <property type="component" value="Chromosome 1"/>
</dbReference>
<dbReference type="SMART" id="SM00184">
    <property type="entry name" value="RING"/>
    <property type="match status" value="1"/>
</dbReference>
<dbReference type="Pfam" id="PF06391">
    <property type="entry name" value="MAT1"/>
    <property type="match status" value="1"/>
</dbReference>
<dbReference type="InterPro" id="IPR001841">
    <property type="entry name" value="Znf_RING"/>
</dbReference>
<dbReference type="AlphaFoldDB" id="A0A9J7L7S1"/>
<evidence type="ECO:0000256" key="9">
    <source>
        <dbReference type="ARBA" id="ARBA00083888"/>
    </source>
</evidence>
<dbReference type="InterPro" id="IPR013083">
    <property type="entry name" value="Znf_RING/FYVE/PHD"/>
</dbReference>
<protein>
    <recommendedName>
        <fullName evidence="6">CDK-activating kinase assembly factor MAT1</fullName>
    </recommendedName>
    <alternativeName>
        <fullName evidence="9">CDK7/cyclin-H assembly factor</fullName>
    </alternativeName>
    <alternativeName>
        <fullName evidence="7">Menage a trois</fullName>
    </alternativeName>
    <alternativeName>
        <fullName evidence="8">RING finger protein MAT1</fullName>
    </alternativeName>
</protein>
<dbReference type="Gene3D" id="3.30.40.10">
    <property type="entry name" value="Zinc/RING finger domain, C3HC4 (zinc finger)"/>
    <property type="match status" value="1"/>
</dbReference>
<dbReference type="GO" id="GO:0008270">
    <property type="term" value="F:zinc ion binding"/>
    <property type="evidence" value="ECO:0007669"/>
    <property type="project" value="UniProtKB-KW"/>
</dbReference>
<dbReference type="OrthoDB" id="5963at2759"/>
<evidence type="ECO:0000256" key="7">
    <source>
        <dbReference type="ARBA" id="ARBA00077380"/>
    </source>
</evidence>
<dbReference type="InterPro" id="IPR017907">
    <property type="entry name" value="Znf_RING_CS"/>
</dbReference>
<reference evidence="13" key="1">
    <citation type="journal article" date="2020" name="Nat. Ecol. Evol.">
        <title>Deeply conserved synteny resolves early events in vertebrate evolution.</title>
        <authorList>
            <person name="Simakov O."/>
            <person name="Marletaz F."/>
            <person name="Yue J.X."/>
            <person name="O'Connell B."/>
            <person name="Jenkins J."/>
            <person name="Brandt A."/>
            <person name="Calef R."/>
            <person name="Tung C.H."/>
            <person name="Huang T.K."/>
            <person name="Schmutz J."/>
            <person name="Satoh N."/>
            <person name="Yu J.K."/>
            <person name="Putnam N.H."/>
            <person name="Green R.E."/>
            <person name="Rokhsar D.S."/>
        </authorList>
    </citation>
    <scope>NUCLEOTIDE SEQUENCE [LARGE SCALE GENOMIC DNA]</scope>
    <source>
        <strain evidence="13">S238N-H82</strain>
    </source>
</reference>
<dbReference type="Pfam" id="PF17121">
    <property type="entry name" value="zf-C3HC4_5"/>
    <property type="match status" value="1"/>
</dbReference>
<dbReference type="FunFam" id="3.30.40.10:FF:000037">
    <property type="entry name" value="Cdk-activating kinase assembly factor MAT1, centre"/>
    <property type="match status" value="1"/>
</dbReference>
<evidence type="ECO:0000259" key="12">
    <source>
        <dbReference type="PROSITE" id="PS50089"/>
    </source>
</evidence>
<keyword evidence="5" id="KW-0539">Nucleus</keyword>
<keyword evidence="3 10" id="KW-0863">Zinc-finger</keyword>
<dbReference type="GeneID" id="118415800"/>
<dbReference type="CDD" id="cd16517">
    <property type="entry name" value="RING-HC_MAT1"/>
    <property type="match status" value="1"/>
</dbReference>
<evidence type="ECO:0000256" key="3">
    <source>
        <dbReference type="ARBA" id="ARBA00022771"/>
    </source>
</evidence>
<evidence type="ECO:0000256" key="2">
    <source>
        <dbReference type="ARBA" id="ARBA00022723"/>
    </source>
</evidence>
<evidence type="ECO:0000313" key="13">
    <source>
        <dbReference type="Proteomes" id="UP000001554"/>
    </source>
</evidence>
<organism evidence="13 14">
    <name type="scientific">Branchiostoma floridae</name>
    <name type="common">Florida lancelet</name>
    <name type="synonym">Amphioxus</name>
    <dbReference type="NCBI Taxonomy" id="7739"/>
    <lineage>
        <taxon>Eukaryota</taxon>
        <taxon>Metazoa</taxon>
        <taxon>Chordata</taxon>
        <taxon>Cephalochordata</taxon>
        <taxon>Leptocardii</taxon>
        <taxon>Amphioxiformes</taxon>
        <taxon>Branchiostomatidae</taxon>
        <taxon>Branchiostoma</taxon>
    </lineage>
</organism>
<evidence type="ECO:0000256" key="6">
    <source>
        <dbReference type="ARBA" id="ARBA00074719"/>
    </source>
</evidence>
<dbReference type="Pfam" id="PF25811">
    <property type="entry name" value="CAK-anch_MAT1"/>
    <property type="match status" value="1"/>
</dbReference>
<dbReference type="NCBIfam" id="TIGR00570">
    <property type="entry name" value="cdk7"/>
    <property type="match status" value="1"/>
</dbReference>
<dbReference type="RefSeq" id="XP_035676523.1">
    <property type="nucleotide sequence ID" value="XM_035820630.1"/>
</dbReference>
<evidence type="ECO:0000256" key="10">
    <source>
        <dbReference type="PROSITE-ProRule" id="PRU00175"/>
    </source>
</evidence>
<dbReference type="PANTHER" id="PTHR12683:SF13">
    <property type="entry name" value="CDK-ACTIVATING KINASE ASSEMBLY FACTOR MAT1"/>
    <property type="match status" value="1"/>
</dbReference>
<dbReference type="GO" id="GO:0005675">
    <property type="term" value="C:transcription factor TFIIH holo complex"/>
    <property type="evidence" value="ECO:0000318"/>
    <property type="project" value="GO_Central"/>
</dbReference>
<dbReference type="GO" id="GO:0061575">
    <property type="term" value="F:cyclin-dependent protein serine/threonine kinase activator activity"/>
    <property type="evidence" value="ECO:0007669"/>
    <property type="project" value="InterPro"/>
</dbReference>
<dbReference type="InterPro" id="IPR004575">
    <property type="entry name" value="MAT1/Tfb3"/>
</dbReference>
<evidence type="ECO:0000256" key="1">
    <source>
        <dbReference type="ARBA" id="ARBA00004123"/>
    </source>
</evidence>
<dbReference type="GO" id="GO:0006357">
    <property type="term" value="P:regulation of transcription by RNA polymerase II"/>
    <property type="evidence" value="ECO:0000318"/>
    <property type="project" value="GO_Central"/>
</dbReference>
<name>A0A9J7L7S1_BRAFL</name>
<dbReference type="PANTHER" id="PTHR12683">
    <property type="entry name" value="CDK-ACTIVATING KINASE ASSEMBLY FACTOR MAT1"/>
    <property type="match status" value="1"/>
</dbReference>
<gene>
    <name evidence="14" type="primary">LOC118415800</name>
</gene>